<evidence type="ECO:0000313" key="2">
    <source>
        <dbReference type="Proteomes" id="UP001485043"/>
    </source>
</evidence>
<dbReference type="Proteomes" id="UP001485043">
    <property type="component" value="Unassembled WGS sequence"/>
</dbReference>
<evidence type="ECO:0000313" key="1">
    <source>
        <dbReference type="EMBL" id="KAK9863863.1"/>
    </source>
</evidence>
<sequence length="263" mass="28999">MSLPLGRPLPSRALPWQDLPQTKLPNGLGIRYVSRRDVPFLYRANIGLFGLRAAETVGPEGRVICMEPIPNAAAALQHNIQSHQHWCLKRGVHPGNVSALNVGAGNGQESSATFTCYPDAAGWSTMQPNDAEVQEGVASYLQNSLRTRAGLEGSLLVSLASLLQRLLPRWLTQRLFRWFAGRMLAKKQQIDVERAELDVLRGVEAQHWQMIDQVVAEVHDIDGSLEKFQQILRNAAFTSLRCSQDPALSGTTMFLVAASRAPL</sequence>
<dbReference type="Gene3D" id="3.40.50.150">
    <property type="entry name" value="Vaccinia Virus protein VP39"/>
    <property type="match status" value="1"/>
</dbReference>
<name>A0AAW1T500_9CHLO</name>
<dbReference type="InterPro" id="IPR029063">
    <property type="entry name" value="SAM-dependent_MTases_sf"/>
</dbReference>
<dbReference type="AlphaFoldDB" id="A0AAW1T500"/>
<keyword evidence="2" id="KW-1185">Reference proteome</keyword>
<protein>
    <recommendedName>
        <fullName evidence="3">Methyltransferase FkbM domain-containing protein</fullName>
    </recommendedName>
</protein>
<comment type="caution">
    <text evidence="1">The sequence shown here is derived from an EMBL/GenBank/DDBJ whole genome shotgun (WGS) entry which is preliminary data.</text>
</comment>
<evidence type="ECO:0008006" key="3">
    <source>
        <dbReference type="Google" id="ProtNLM"/>
    </source>
</evidence>
<dbReference type="SUPFAM" id="SSF53335">
    <property type="entry name" value="S-adenosyl-L-methionine-dependent methyltransferases"/>
    <property type="match status" value="1"/>
</dbReference>
<reference evidence="1 2" key="1">
    <citation type="journal article" date="2024" name="Nat. Commun.">
        <title>Phylogenomics reveals the evolutionary origins of lichenization in chlorophyte algae.</title>
        <authorList>
            <person name="Puginier C."/>
            <person name="Libourel C."/>
            <person name="Otte J."/>
            <person name="Skaloud P."/>
            <person name="Haon M."/>
            <person name="Grisel S."/>
            <person name="Petersen M."/>
            <person name="Berrin J.G."/>
            <person name="Delaux P.M."/>
            <person name="Dal Grande F."/>
            <person name="Keller J."/>
        </authorList>
    </citation>
    <scope>NUCLEOTIDE SEQUENCE [LARGE SCALE GENOMIC DNA]</scope>
    <source>
        <strain evidence="1 2">SAG 2523</strain>
    </source>
</reference>
<dbReference type="EMBL" id="JALJOV010000421">
    <property type="protein sequence ID" value="KAK9863863.1"/>
    <property type="molecule type" value="Genomic_DNA"/>
</dbReference>
<accession>A0AAW1T500</accession>
<proteinExistence type="predicted"/>
<gene>
    <name evidence="1" type="ORF">WJX84_012443</name>
</gene>
<organism evidence="1 2">
    <name type="scientific">Apatococcus fuscideae</name>
    <dbReference type="NCBI Taxonomy" id="2026836"/>
    <lineage>
        <taxon>Eukaryota</taxon>
        <taxon>Viridiplantae</taxon>
        <taxon>Chlorophyta</taxon>
        <taxon>core chlorophytes</taxon>
        <taxon>Trebouxiophyceae</taxon>
        <taxon>Chlorellales</taxon>
        <taxon>Chlorellaceae</taxon>
        <taxon>Apatococcus</taxon>
    </lineage>
</organism>